<accession>A0A7R9LLX6</accession>
<evidence type="ECO:0000256" key="3">
    <source>
        <dbReference type="ARBA" id="ARBA00022729"/>
    </source>
</evidence>
<keyword evidence="10" id="KW-1185">Reference proteome</keyword>
<evidence type="ECO:0000256" key="1">
    <source>
        <dbReference type="ARBA" id="ARBA00004167"/>
    </source>
</evidence>
<evidence type="ECO:0000256" key="7">
    <source>
        <dbReference type="SAM" id="SignalP"/>
    </source>
</evidence>
<name>A0A7R9LLX6_9ACAR</name>
<dbReference type="GO" id="GO:0005886">
    <property type="term" value="C:plasma membrane"/>
    <property type="evidence" value="ECO:0007669"/>
    <property type="project" value="TreeGrafter"/>
</dbReference>
<dbReference type="PANTHER" id="PTHR24269">
    <property type="entry name" value="KREMEN PROTEIN"/>
    <property type="match status" value="1"/>
</dbReference>
<dbReference type="InterPro" id="IPR051836">
    <property type="entry name" value="Kremen_rcpt"/>
</dbReference>
<dbReference type="AlphaFoldDB" id="A0A7R9LLX6"/>
<keyword evidence="4" id="KW-1133">Transmembrane helix</keyword>
<dbReference type="InterPro" id="IPR002889">
    <property type="entry name" value="WSC_carb-bd"/>
</dbReference>
<dbReference type="EMBL" id="CAJPIZ010030256">
    <property type="protein sequence ID" value="CAG2119881.1"/>
    <property type="molecule type" value="Genomic_DNA"/>
</dbReference>
<keyword evidence="6" id="KW-0325">Glycoprotein</keyword>
<feature type="signal peptide" evidence="7">
    <location>
        <begin position="1"/>
        <end position="19"/>
    </location>
</feature>
<dbReference type="Proteomes" id="UP000759131">
    <property type="component" value="Unassembled WGS sequence"/>
</dbReference>
<keyword evidence="5" id="KW-0472">Membrane</keyword>
<dbReference type="PROSITE" id="PS51212">
    <property type="entry name" value="WSC"/>
    <property type="match status" value="1"/>
</dbReference>
<evidence type="ECO:0000256" key="5">
    <source>
        <dbReference type="ARBA" id="ARBA00023136"/>
    </source>
</evidence>
<feature type="domain" description="WSC" evidence="8">
    <location>
        <begin position="144"/>
        <end position="237"/>
    </location>
</feature>
<dbReference type="EMBL" id="OC884831">
    <property type="protein sequence ID" value="CAD7643936.1"/>
    <property type="molecule type" value="Genomic_DNA"/>
</dbReference>
<keyword evidence="2" id="KW-0812">Transmembrane</keyword>
<proteinExistence type="predicted"/>
<dbReference type="Pfam" id="PF01822">
    <property type="entry name" value="WSC"/>
    <property type="match status" value="1"/>
</dbReference>
<reference evidence="9" key="1">
    <citation type="submission" date="2020-11" db="EMBL/GenBank/DDBJ databases">
        <authorList>
            <person name="Tran Van P."/>
        </authorList>
    </citation>
    <scope>NUCLEOTIDE SEQUENCE</scope>
</reference>
<keyword evidence="3 7" id="KW-0732">Signal</keyword>
<evidence type="ECO:0000313" key="10">
    <source>
        <dbReference type="Proteomes" id="UP000759131"/>
    </source>
</evidence>
<evidence type="ECO:0000259" key="8">
    <source>
        <dbReference type="PROSITE" id="PS51212"/>
    </source>
</evidence>
<organism evidence="9">
    <name type="scientific">Medioppia subpectinata</name>
    <dbReference type="NCBI Taxonomy" id="1979941"/>
    <lineage>
        <taxon>Eukaryota</taxon>
        <taxon>Metazoa</taxon>
        <taxon>Ecdysozoa</taxon>
        <taxon>Arthropoda</taxon>
        <taxon>Chelicerata</taxon>
        <taxon>Arachnida</taxon>
        <taxon>Acari</taxon>
        <taxon>Acariformes</taxon>
        <taxon>Sarcoptiformes</taxon>
        <taxon>Oribatida</taxon>
        <taxon>Brachypylina</taxon>
        <taxon>Oppioidea</taxon>
        <taxon>Oppiidae</taxon>
        <taxon>Medioppia</taxon>
    </lineage>
</organism>
<evidence type="ECO:0000256" key="2">
    <source>
        <dbReference type="ARBA" id="ARBA00022692"/>
    </source>
</evidence>
<dbReference type="PANTHER" id="PTHR24269:SF16">
    <property type="entry name" value="PROTEIN SLG1"/>
    <property type="match status" value="1"/>
</dbReference>
<dbReference type="SMART" id="SM00321">
    <property type="entry name" value="WSC"/>
    <property type="match status" value="1"/>
</dbReference>
<feature type="chain" id="PRO_5035592044" description="WSC domain-containing protein" evidence="7">
    <location>
        <begin position="20"/>
        <end position="266"/>
    </location>
</feature>
<evidence type="ECO:0000256" key="4">
    <source>
        <dbReference type="ARBA" id="ARBA00022989"/>
    </source>
</evidence>
<dbReference type="OrthoDB" id="6407773at2759"/>
<evidence type="ECO:0000256" key="6">
    <source>
        <dbReference type="ARBA" id="ARBA00023180"/>
    </source>
</evidence>
<sequence>MSIIILIIQLILSITFYSSNNSSIESQIQTKFILFAKHKQFSERVDQSVSDYDNNISFSNSIDSKSRDFTPNDYLKFPQDLNGFKSQTSCNISAKSGKYGISAVERAVTKLCKQQLAEITCLTLTAQLYPQSLPRYCPLKDGNFGDYVGCYWDKDRPRLLTGYRTKFTDNSPVKCLNVCLQSGFSYAGLEFSNECFCGHELSAGRHQLLANHCNMSCSGDHNLSCGGYYAIDVYKTGLQYRPKVMPSLDIDSVNQNDVKIFIIDYY</sequence>
<comment type="subcellular location">
    <subcellularLocation>
        <location evidence="1">Membrane</location>
        <topology evidence="1">Single-pass membrane protein</topology>
    </subcellularLocation>
</comment>
<protein>
    <recommendedName>
        <fullName evidence="8">WSC domain-containing protein</fullName>
    </recommendedName>
</protein>
<evidence type="ECO:0000313" key="9">
    <source>
        <dbReference type="EMBL" id="CAD7643936.1"/>
    </source>
</evidence>
<gene>
    <name evidence="9" type="ORF">OSB1V03_LOCUS19828</name>
</gene>